<dbReference type="PANTHER" id="PTHR30349">
    <property type="entry name" value="PHAGE INTEGRASE-RELATED"/>
    <property type="match status" value="1"/>
</dbReference>
<dbReference type="STRING" id="867902.Ornrh_1746"/>
<dbReference type="Gene3D" id="1.10.150.130">
    <property type="match status" value="1"/>
</dbReference>
<dbReference type="PROSITE" id="PS51898">
    <property type="entry name" value="TYR_RECOMBINASE"/>
    <property type="match status" value="1"/>
</dbReference>
<dbReference type="GO" id="GO:0003677">
    <property type="term" value="F:DNA binding"/>
    <property type="evidence" value="ECO:0007669"/>
    <property type="project" value="UniProtKB-KW"/>
</dbReference>
<evidence type="ECO:0000313" key="6">
    <source>
        <dbReference type="Proteomes" id="UP000006051"/>
    </source>
</evidence>
<name>I4A1R6_ORNRL</name>
<dbReference type="GeneID" id="71569806"/>
<dbReference type="InterPro" id="IPR013762">
    <property type="entry name" value="Integrase-like_cat_sf"/>
</dbReference>
<evidence type="ECO:0000256" key="1">
    <source>
        <dbReference type="ARBA" id="ARBA00008857"/>
    </source>
</evidence>
<dbReference type="RefSeq" id="WP_014791425.1">
    <property type="nucleotide sequence ID" value="NC_018016.1"/>
</dbReference>
<dbReference type="InterPro" id="IPR010998">
    <property type="entry name" value="Integrase_recombinase_N"/>
</dbReference>
<dbReference type="Gene3D" id="1.10.443.10">
    <property type="entry name" value="Intergrase catalytic core"/>
    <property type="match status" value="1"/>
</dbReference>
<proteinExistence type="inferred from homology"/>
<dbReference type="Pfam" id="PF00589">
    <property type="entry name" value="Phage_integrase"/>
    <property type="match status" value="1"/>
</dbReference>
<dbReference type="GO" id="GO:0006310">
    <property type="term" value="P:DNA recombination"/>
    <property type="evidence" value="ECO:0007669"/>
    <property type="project" value="UniProtKB-KW"/>
</dbReference>
<organism evidence="5 6">
    <name type="scientific">Ornithobacterium rhinotracheale (strain ATCC 51463 / DSM 15997 / CCUG 23171 / CIP 104009 / LMG 9086)</name>
    <dbReference type="NCBI Taxonomy" id="867902"/>
    <lineage>
        <taxon>Bacteria</taxon>
        <taxon>Pseudomonadati</taxon>
        <taxon>Bacteroidota</taxon>
        <taxon>Flavobacteriia</taxon>
        <taxon>Flavobacteriales</taxon>
        <taxon>Weeksellaceae</taxon>
        <taxon>Ornithobacterium</taxon>
    </lineage>
</organism>
<dbReference type="InterPro" id="IPR035386">
    <property type="entry name" value="Arm-DNA-bind_5"/>
</dbReference>
<dbReference type="GO" id="GO:0015074">
    <property type="term" value="P:DNA integration"/>
    <property type="evidence" value="ECO:0007669"/>
    <property type="project" value="InterPro"/>
</dbReference>
<dbReference type="Pfam" id="PF17293">
    <property type="entry name" value="Arm-DNA-bind_5"/>
    <property type="match status" value="1"/>
</dbReference>
<dbReference type="SUPFAM" id="SSF56349">
    <property type="entry name" value="DNA breaking-rejoining enzymes"/>
    <property type="match status" value="1"/>
</dbReference>
<keyword evidence="2" id="KW-0238">DNA-binding</keyword>
<comment type="similarity">
    <text evidence="1">Belongs to the 'phage' integrase family.</text>
</comment>
<evidence type="ECO:0000313" key="5">
    <source>
        <dbReference type="EMBL" id="AFL97900.1"/>
    </source>
</evidence>
<dbReference type="KEGG" id="orh:Ornrh_1746"/>
<dbReference type="InterPro" id="IPR025269">
    <property type="entry name" value="SAM-like_dom"/>
</dbReference>
<protein>
    <submittedName>
        <fullName evidence="5">Site-specific recombinase XerD</fullName>
    </submittedName>
</protein>
<dbReference type="AlphaFoldDB" id="I4A1R6"/>
<gene>
    <name evidence="5" type="ordered locus">Ornrh_1746</name>
</gene>
<feature type="domain" description="Tyr recombinase" evidence="4">
    <location>
        <begin position="224"/>
        <end position="406"/>
    </location>
</feature>
<dbReference type="HOGENOM" id="CLU_033139_2_0_10"/>
<dbReference type="Pfam" id="PF13102">
    <property type="entry name" value="Phage_int_SAM_5"/>
    <property type="match status" value="1"/>
</dbReference>
<dbReference type="PANTHER" id="PTHR30349:SF64">
    <property type="entry name" value="PROPHAGE INTEGRASE INTD-RELATED"/>
    <property type="match status" value="1"/>
</dbReference>
<accession>I4A1R6</accession>
<dbReference type="Proteomes" id="UP000006051">
    <property type="component" value="Chromosome"/>
</dbReference>
<keyword evidence="3" id="KW-0233">DNA recombination</keyword>
<dbReference type="InterPro" id="IPR050090">
    <property type="entry name" value="Tyrosine_recombinase_XerCD"/>
</dbReference>
<dbReference type="InterPro" id="IPR011010">
    <property type="entry name" value="DNA_brk_join_enz"/>
</dbReference>
<dbReference type="InterPro" id="IPR002104">
    <property type="entry name" value="Integrase_catalytic"/>
</dbReference>
<evidence type="ECO:0000256" key="3">
    <source>
        <dbReference type="ARBA" id="ARBA00023172"/>
    </source>
</evidence>
<evidence type="ECO:0000256" key="2">
    <source>
        <dbReference type="ARBA" id="ARBA00023125"/>
    </source>
</evidence>
<evidence type="ECO:0000259" key="4">
    <source>
        <dbReference type="PROSITE" id="PS51898"/>
    </source>
</evidence>
<reference evidence="5 6" key="1">
    <citation type="submission" date="2012-06" db="EMBL/GenBank/DDBJ databases">
        <title>The complete genome of Ornithobacterium rhinotracheale DSM 15997.</title>
        <authorList>
            <consortium name="US DOE Joint Genome Institute (JGI-PGF)"/>
            <person name="Lucas S."/>
            <person name="Copeland A."/>
            <person name="Lapidus A."/>
            <person name="Goodwin L."/>
            <person name="Pitluck S."/>
            <person name="Peters L."/>
            <person name="Mikhailova N."/>
            <person name="Teshima H."/>
            <person name="Kyrpides N."/>
            <person name="Mavromatis K."/>
            <person name="Pagani I."/>
            <person name="Ivanova N."/>
            <person name="Ovchinnikova G."/>
            <person name="Zeytun A."/>
            <person name="Detter J.C."/>
            <person name="Han C."/>
            <person name="Land M."/>
            <person name="Hauser L."/>
            <person name="Markowitz V."/>
            <person name="Cheng J.-F."/>
            <person name="Hugenholtz P."/>
            <person name="Woyke T."/>
            <person name="Wu D."/>
            <person name="Lang E."/>
            <person name="Kopitz M."/>
            <person name="Brambilla E."/>
            <person name="Klenk H.-P."/>
            <person name="Eisen J.A."/>
        </authorList>
    </citation>
    <scope>NUCLEOTIDE SEQUENCE [LARGE SCALE GENOMIC DNA]</scope>
    <source>
        <strain evidence="6">ATCC 51463 / DSM 15997 / CCUG 23171 / LMG 9086</strain>
    </source>
</reference>
<keyword evidence="6" id="KW-1185">Reference proteome</keyword>
<dbReference type="EMBL" id="CP003283">
    <property type="protein sequence ID" value="AFL97900.1"/>
    <property type="molecule type" value="Genomic_DNA"/>
</dbReference>
<dbReference type="CDD" id="cd01185">
    <property type="entry name" value="INTN1_C_like"/>
    <property type="match status" value="1"/>
</dbReference>
<dbReference type="eggNOG" id="COG0582">
    <property type="taxonomic scope" value="Bacteria"/>
</dbReference>
<sequence>MVKKTQRTTFTVLFYLKRKSPKADGTLPIMARITINGKNEPFSTKLGLSPSLDLQNSKVCGKTHEAKQINKKLKAIENDIQNIYSEMLKYEGYVTAKKVKDRYLGREHSDNTLLKCFQGLLKDFALKVDKKLRARASYNTHKSAYANLASFLKEKLYREDIDLIELDRTFIDDYDSYLRIEKGLDHNSIYGNMGPLLRTIKRAINEDLLLIDPFRHYKNTLKSKDRGYLLKAEIEKIINYRASQDFTKRERDKLELIRDLFLFSCFTGFAYIDIKQLNQSHKQHFFDGNQWLVKRRQKSKIACNVRLLEIPKMILKKYEGLGKNGALLPVPSNGVCNKYIKKIMNECSIFREKPITFHWARHSFATLMLTEDIPIESISKMLGHKHIHTTEIYAKITSAKISKDMEIAAQKLQNLSVHYH</sequence>